<dbReference type="Proteomes" id="UP001054837">
    <property type="component" value="Unassembled WGS sequence"/>
</dbReference>
<protein>
    <submittedName>
        <fullName evidence="2">Uncharacterized protein</fullName>
    </submittedName>
</protein>
<evidence type="ECO:0000256" key="1">
    <source>
        <dbReference type="SAM" id="MobiDB-lite"/>
    </source>
</evidence>
<feature type="compositionally biased region" description="Pro residues" evidence="1">
    <location>
        <begin position="47"/>
        <end position="56"/>
    </location>
</feature>
<feature type="region of interest" description="Disordered" evidence="1">
    <location>
        <begin position="47"/>
        <end position="98"/>
    </location>
</feature>
<feature type="region of interest" description="Disordered" evidence="1">
    <location>
        <begin position="1"/>
        <end position="25"/>
    </location>
</feature>
<name>A0AAV4WV24_9ARAC</name>
<gene>
    <name evidence="2" type="ORF">CDAR_205591</name>
</gene>
<feature type="compositionally biased region" description="Polar residues" evidence="1">
    <location>
        <begin position="59"/>
        <end position="68"/>
    </location>
</feature>
<dbReference type="EMBL" id="BPLQ01015067">
    <property type="protein sequence ID" value="GIY85634.1"/>
    <property type="molecule type" value="Genomic_DNA"/>
</dbReference>
<organism evidence="2 3">
    <name type="scientific">Caerostris darwini</name>
    <dbReference type="NCBI Taxonomy" id="1538125"/>
    <lineage>
        <taxon>Eukaryota</taxon>
        <taxon>Metazoa</taxon>
        <taxon>Ecdysozoa</taxon>
        <taxon>Arthropoda</taxon>
        <taxon>Chelicerata</taxon>
        <taxon>Arachnida</taxon>
        <taxon>Araneae</taxon>
        <taxon>Araneomorphae</taxon>
        <taxon>Entelegynae</taxon>
        <taxon>Araneoidea</taxon>
        <taxon>Araneidae</taxon>
        <taxon>Caerostris</taxon>
    </lineage>
</organism>
<feature type="compositionally biased region" description="Gly residues" evidence="1">
    <location>
        <begin position="87"/>
        <end position="98"/>
    </location>
</feature>
<comment type="caution">
    <text evidence="2">The sequence shown here is derived from an EMBL/GenBank/DDBJ whole genome shotgun (WGS) entry which is preliminary data.</text>
</comment>
<sequence>MYFPRTKDSVPENSNQDIVPRAPELTLAPSGGLGLYLSRRLWSLYPAPPTPIPPPQACTAENKNSVPENSRRASPQGHGNSLSPFLGVGGGFFPDGNR</sequence>
<dbReference type="AlphaFoldDB" id="A0AAV4WV24"/>
<proteinExistence type="predicted"/>
<evidence type="ECO:0000313" key="3">
    <source>
        <dbReference type="Proteomes" id="UP001054837"/>
    </source>
</evidence>
<keyword evidence="3" id="KW-1185">Reference proteome</keyword>
<evidence type="ECO:0000313" key="2">
    <source>
        <dbReference type="EMBL" id="GIY85634.1"/>
    </source>
</evidence>
<feature type="compositionally biased region" description="Basic and acidic residues" evidence="1">
    <location>
        <begin position="1"/>
        <end position="10"/>
    </location>
</feature>
<reference evidence="2 3" key="1">
    <citation type="submission" date="2021-06" db="EMBL/GenBank/DDBJ databases">
        <title>Caerostris darwini draft genome.</title>
        <authorList>
            <person name="Kono N."/>
            <person name="Arakawa K."/>
        </authorList>
    </citation>
    <scope>NUCLEOTIDE SEQUENCE [LARGE SCALE GENOMIC DNA]</scope>
</reference>
<accession>A0AAV4WV24</accession>